<dbReference type="EMBL" id="MT144147">
    <property type="protein sequence ID" value="QJA49658.1"/>
    <property type="molecule type" value="Genomic_DNA"/>
</dbReference>
<gene>
    <name evidence="1" type="ORF">TM448A01421_0015</name>
</gene>
<accession>A0A6H1ZQ75</accession>
<reference evidence="1" key="1">
    <citation type="submission" date="2020-03" db="EMBL/GenBank/DDBJ databases">
        <title>The deep terrestrial virosphere.</title>
        <authorList>
            <person name="Holmfeldt K."/>
            <person name="Nilsson E."/>
            <person name="Simone D."/>
            <person name="Lopez-Fernandez M."/>
            <person name="Wu X."/>
            <person name="de Brujin I."/>
            <person name="Lundin D."/>
            <person name="Andersson A."/>
            <person name="Bertilsson S."/>
            <person name="Dopson M."/>
        </authorList>
    </citation>
    <scope>NUCLEOTIDE SEQUENCE</scope>
    <source>
        <strain evidence="1">TM448A01421</strain>
    </source>
</reference>
<dbReference type="AlphaFoldDB" id="A0A6H1ZQ75"/>
<sequence>MATTLKQARDQLAGDAGVKGHKDFPAALLNRYLNIAQKYVQKTLNGLGMKKWEQAYDCTANLAAGKYNGVSVKIVTMAQIKTGSTYDVSIMPNGIRNIEVGDGVSLAASTNFGITTPADEKNFHKILADSYLSPVITEPRHLWQDNQIVLAPSTITAAKVHFYRVVADLSSDSAEFEVPDEFISFVIKNAEISVKNKLGILADKDEAIAELDKAIKDEFNAFMSQVNMENNDLKQII</sequence>
<protein>
    <submittedName>
        <fullName evidence="1">Uncharacterized protein</fullName>
    </submittedName>
</protein>
<proteinExistence type="predicted"/>
<evidence type="ECO:0000313" key="1">
    <source>
        <dbReference type="EMBL" id="QJA49658.1"/>
    </source>
</evidence>
<name>A0A6H1ZQ75_9ZZZZ</name>
<organism evidence="1">
    <name type="scientific">viral metagenome</name>
    <dbReference type="NCBI Taxonomy" id="1070528"/>
    <lineage>
        <taxon>unclassified sequences</taxon>
        <taxon>metagenomes</taxon>
        <taxon>organismal metagenomes</taxon>
    </lineage>
</organism>